<feature type="domain" description="RNB" evidence="1">
    <location>
        <begin position="45"/>
        <end position="341"/>
    </location>
</feature>
<dbReference type="PANTHER" id="PTHR23355:SF9">
    <property type="entry name" value="DIS3-LIKE EXONUCLEASE 2"/>
    <property type="match status" value="1"/>
</dbReference>
<dbReference type="AlphaFoldDB" id="A0A6C0LXD9"/>
<dbReference type="Pfam" id="PF00773">
    <property type="entry name" value="RNB"/>
    <property type="match status" value="1"/>
</dbReference>
<name>A0A6C0LXD9_9ZZZZ</name>
<organism evidence="2">
    <name type="scientific">viral metagenome</name>
    <dbReference type="NCBI Taxonomy" id="1070528"/>
    <lineage>
        <taxon>unclassified sequences</taxon>
        <taxon>metagenomes</taxon>
        <taxon>organismal metagenomes</taxon>
    </lineage>
</organism>
<dbReference type="SMART" id="SM00955">
    <property type="entry name" value="RNB"/>
    <property type="match status" value="1"/>
</dbReference>
<dbReference type="InterPro" id="IPR050180">
    <property type="entry name" value="RNR_Ribonuclease"/>
</dbReference>
<dbReference type="GO" id="GO:0004540">
    <property type="term" value="F:RNA nuclease activity"/>
    <property type="evidence" value="ECO:0007669"/>
    <property type="project" value="InterPro"/>
</dbReference>
<dbReference type="GO" id="GO:0003723">
    <property type="term" value="F:RNA binding"/>
    <property type="evidence" value="ECO:0007669"/>
    <property type="project" value="InterPro"/>
</dbReference>
<evidence type="ECO:0000313" key="2">
    <source>
        <dbReference type="EMBL" id="QHU34244.1"/>
    </source>
</evidence>
<dbReference type="PANTHER" id="PTHR23355">
    <property type="entry name" value="RIBONUCLEASE"/>
    <property type="match status" value="1"/>
</dbReference>
<dbReference type="EMBL" id="MN740568">
    <property type="protein sequence ID" value="QHU34244.1"/>
    <property type="molecule type" value="Genomic_DNA"/>
</dbReference>
<dbReference type="InterPro" id="IPR012340">
    <property type="entry name" value="NA-bd_OB-fold"/>
</dbReference>
<accession>A0A6C0LXD9</accession>
<dbReference type="InterPro" id="IPR001900">
    <property type="entry name" value="RNase_II/R"/>
</dbReference>
<protein>
    <recommendedName>
        <fullName evidence="1">RNB domain-containing protein</fullName>
    </recommendedName>
</protein>
<dbReference type="SUPFAM" id="SSF50249">
    <property type="entry name" value="Nucleic acid-binding proteins"/>
    <property type="match status" value="1"/>
</dbReference>
<reference evidence="2" key="1">
    <citation type="journal article" date="2020" name="Nature">
        <title>Giant virus diversity and host interactions through global metagenomics.</title>
        <authorList>
            <person name="Schulz F."/>
            <person name="Roux S."/>
            <person name="Paez-Espino D."/>
            <person name="Jungbluth S."/>
            <person name="Walsh D.A."/>
            <person name="Denef V.J."/>
            <person name="McMahon K.D."/>
            <person name="Konstantinidis K.T."/>
            <person name="Eloe-Fadrosh E.A."/>
            <person name="Kyrpides N.C."/>
            <person name="Woyke T."/>
        </authorList>
    </citation>
    <scope>NUCLEOTIDE SEQUENCE</scope>
    <source>
        <strain evidence="2">GVMAG-S-1016713-123</strain>
    </source>
</reference>
<sequence>MDQDHFELKYTKNVECLYGVKRNADADVLLMNDNILPHQYNINNRVDFTDIETFSIDPEGCEDADDAFSIYYKEQKLFLAIHIADPTEFINIDSSIWSDIEKTIITKYPSNRKPIHMIPQEIMEKSSLMDNKFGDIKKAITILTEIDVQTHLPTGKVQMLFSNVKLKKENSLNYLGASTSIDTNKCLEFGLKISEALQLKRSYSTIGTKLNGVTASIIAYNNKIPYLYQNTPSEMKMKHMIAEFAIFANSFIGEYLKIHFDGIGIFRTCNAKDFINDENYKNLSGNELLHEIITNGIQAEYINEVASHDLVGSAEYTHFTSPIRRASDCICHYLLKYIYLKNASINETIKLPFTIDKLADLSGKCVIQSKKIKKIQYTDNKFRLIQILHSMLKKSSTPIKLSYFITGYKSRFLNLIINKINDFNVYISYTLMIDDYDYHHNPSTIYEIDITRVKCLGKFDQGSIPELDSVFIVKR</sequence>
<evidence type="ECO:0000259" key="1">
    <source>
        <dbReference type="SMART" id="SM00955"/>
    </source>
</evidence>
<proteinExistence type="predicted"/>